<dbReference type="Proteomes" id="UP000183859">
    <property type="component" value="Chromosome"/>
</dbReference>
<dbReference type="RefSeq" id="WP_072505122.1">
    <property type="nucleotide sequence ID" value="NZ_CP016364.1"/>
</dbReference>
<dbReference type="STRING" id="1844006.PhaeoP97_02277"/>
<dbReference type="OrthoDB" id="1121111at2"/>
<gene>
    <name evidence="2" type="ORF">PhaeoP97_02277</name>
</gene>
<dbReference type="AlphaFoldDB" id="A0A1L3I6L2"/>
<evidence type="ECO:0000313" key="2">
    <source>
        <dbReference type="EMBL" id="APG47671.1"/>
    </source>
</evidence>
<organism evidence="2 3">
    <name type="scientific">Phaeobacter porticola</name>
    <dbReference type="NCBI Taxonomy" id="1844006"/>
    <lineage>
        <taxon>Bacteria</taxon>
        <taxon>Pseudomonadati</taxon>
        <taxon>Pseudomonadota</taxon>
        <taxon>Alphaproteobacteria</taxon>
        <taxon>Rhodobacterales</taxon>
        <taxon>Roseobacteraceae</taxon>
        <taxon>Phaeobacter</taxon>
    </lineage>
</organism>
<accession>A0A1L3I6L2</accession>
<dbReference type="KEGG" id="php:PhaeoP97_02277"/>
<dbReference type="EMBL" id="CP016364">
    <property type="protein sequence ID" value="APG47671.1"/>
    <property type="molecule type" value="Genomic_DNA"/>
</dbReference>
<sequence length="111" mass="11932">MNHAAHKDILTHLRNGLPAARPSAGAAANIVPLKSRRSALVVAQPTEARVIAQPSDAALNRKWLELRRDIDCALARVDEGSYGYCQICGDRITDSHLSDHPTTPFCASCSG</sequence>
<evidence type="ECO:0000256" key="1">
    <source>
        <dbReference type="PROSITE-ProRule" id="PRU00510"/>
    </source>
</evidence>
<dbReference type="Gene3D" id="1.20.120.910">
    <property type="entry name" value="DksA, coiled-coil domain"/>
    <property type="match status" value="1"/>
</dbReference>
<protein>
    <submittedName>
        <fullName evidence="2">Transcriptional regulator, TraR/DksA family</fullName>
    </submittedName>
</protein>
<dbReference type="PROSITE" id="PS51128">
    <property type="entry name" value="ZF_DKSA_2"/>
    <property type="match status" value="1"/>
</dbReference>
<reference evidence="3" key="1">
    <citation type="submission" date="2016-07" db="EMBL/GenBank/DDBJ databases">
        <title>Phaeobacter portensis sp. nov., a tropodithietic acid producing bacterium isolated from a German harbor.</title>
        <authorList>
            <person name="Freese H.M."/>
            <person name="Bunk B."/>
            <person name="Breider S."/>
            <person name="Brinkhoff T."/>
        </authorList>
    </citation>
    <scope>NUCLEOTIDE SEQUENCE [LARGE SCALE GENOMIC DNA]</scope>
    <source>
        <strain evidence="3">P97</strain>
    </source>
</reference>
<proteinExistence type="predicted"/>
<evidence type="ECO:0000313" key="3">
    <source>
        <dbReference type="Proteomes" id="UP000183859"/>
    </source>
</evidence>
<feature type="zinc finger region" description="dksA C4-type" evidence="1">
    <location>
        <begin position="85"/>
        <end position="109"/>
    </location>
</feature>
<keyword evidence="3" id="KW-1185">Reference proteome</keyword>
<name>A0A1L3I6L2_9RHOB</name>